<name>A0AAD4ETZ5_9PEZI</name>
<accession>A0AAD4ETZ5</accession>
<evidence type="ECO:0000313" key="2">
    <source>
        <dbReference type="Proteomes" id="UP001197093"/>
    </source>
</evidence>
<dbReference type="InterPro" id="IPR011009">
    <property type="entry name" value="Kinase-like_dom_sf"/>
</dbReference>
<dbReference type="AlphaFoldDB" id="A0AAD4ETZ5"/>
<comment type="caution">
    <text evidence="1">The sequence shown here is derived from an EMBL/GenBank/DDBJ whole genome shotgun (WGS) entry which is preliminary data.</text>
</comment>
<proteinExistence type="predicted"/>
<protein>
    <submittedName>
        <fullName evidence="1">Uncharacterized protein</fullName>
    </submittedName>
</protein>
<keyword evidence="2" id="KW-1185">Reference proteome</keyword>
<evidence type="ECO:0000313" key="1">
    <source>
        <dbReference type="EMBL" id="KAG7287274.1"/>
    </source>
</evidence>
<dbReference type="Proteomes" id="UP001197093">
    <property type="component" value="Unassembled WGS sequence"/>
</dbReference>
<reference evidence="1" key="1">
    <citation type="submission" date="2023-02" db="EMBL/GenBank/DDBJ databases">
        <authorList>
            <person name="Palmer J.M."/>
        </authorList>
    </citation>
    <scope>NUCLEOTIDE SEQUENCE</scope>
    <source>
        <strain evidence="1">FW57</strain>
    </source>
</reference>
<gene>
    <name evidence="1" type="ORF">NEMBOFW57_006781</name>
</gene>
<dbReference type="SUPFAM" id="SSF56112">
    <property type="entry name" value="Protein kinase-like (PK-like)"/>
    <property type="match status" value="1"/>
</dbReference>
<dbReference type="EMBL" id="JAHCVI010000003">
    <property type="protein sequence ID" value="KAG7287274.1"/>
    <property type="molecule type" value="Genomic_DNA"/>
</dbReference>
<sequence length="317" mass="34581">MADSPILPGSILALASAIRNDGSLATFCFGTDVKPLGGGESLVYAVTFPDNVTWAVRVPVNASKSLTPSSLGAFVESHAALLAKLDKVGFRWSPKLIHYDTGHDNLINHPYLVLGWIHGTELEWTDAVPSKPQDRAKILRQIVDIRLDLAERTGVSALTFLTSMVDGKIERAATATAPDSPYQTASPPPADVVAFSKAYLEASPALLADRHLVRTYLSSIVSDPKQGARRSLAQAMKIVVSDPDVSWRYLIIEACFSRGLHAWLANRLWLIPGTRGDLANLDEFPSDKIMYEVEEFLRDKSVSDEIRDACLQAVQGL</sequence>
<organism evidence="1 2">
    <name type="scientific">Staphylotrichum longicolle</name>
    <dbReference type="NCBI Taxonomy" id="669026"/>
    <lineage>
        <taxon>Eukaryota</taxon>
        <taxon>Fungi</taxon>
        <taxon>Dikarya</taxon>
        <taxon>Ascomycota</taxon>
        <taxon>Pezizomycotina</taxon>
        <taxon>Sordariomycetes</taxon>
        <taxon>Sordariomycetidae</taxon>
        <taxon>Sordariales</taxon>
        <taxon>Chaetomiaceae</taxon>
        <taxon>Staphylotrichum</taxon>
    </lineage>
</organism>